<dbReference type="InterPro" id="IPR005119">
    <property type="entry name" value="LysR_subst-bd"/>
</dbReference>
<protein>
    <submittedName>
        <fullName evidence="6">LysR family transcriptional regulator</fullName>
    </submittedName>
</protein>
<keyword evidence="7" id="KW-1185">Reference proteome</keyword>
<dbReference type="PANTHER" id="PTHR30346:SF17">
    <property type="entry name" value="LYSR FAMILY TRANSCRIPTIONAL REGULATOR"/>
    <property type="match status" value="1"/>
</dbReference>
<evidence type="ECO:0000259" key="5">
    <source>
        <dbReference type="PROSITE" id="PS50931"/>
    </source>
</evidence>
<dbReference type="PROSITE" id="PS50931">
    <property type="entry name" value="HTH_LYSR"/>
    <property type="match status" value="1"/>
</dbReference>
<keyword evidence="4" id="KW-0804">Transcription</keyword>
<evidence type="ECO:0000256" key="4">
    <source>
        <dbReference type="ARBA" id="ARBA00023163"/>
    </source>
</evidence>
<proteinExistence type="inferred from homology"/>
<geneLocation type="plasmid" evidence="6 7">
    <name>unnamed4</name>
</geneLocation>
<evidence type="ECO:0000256" key="1">
    <source>
        <dbReference type="ARBA" id="ARBA00009437"/>
    </source>
</evidence>
<dbReference type="Gene3D" id="1.10.10.10">
    <property type="entry name" value="Winged helix-like DNA-binding domain superfamily/Winged helix DNA-binding domain"/>
    <property type="match status" value="1"/>
</dbReference>
<dbReference type="PRINTS" id="PR00039">
    <property type="entry name" value="HTHLYSR"/>
</dbReference>
<dbReference type="PANTHER" id="PTHR30346">
    <property type="entry name" value="TRANSCRIPTIONAL DUAL REGULATOR HCAR-RELATED"/>
    <property type="match status" value="1"/>
</dbReference>
<dbReference type="InterPro" id="IPR036388">
    <property type="entry name" value="WH-like_DNA-bd_sf"/>
</dbReference>
<evidence type="ECO:0000256" key="2">
    <source>
        <dbReference type="ARBA" id="ARBA00023015"/>
    </source>
</evidence>
<dbReference type="SUPFAM" id="SSF46785">
    <property type="entry name" value="Winged helix' DNA-binding domain"/>
    <property type="match status" value="1"/>
</dbReference>
<dbReference type="CDD" id="cd08445">
    <property type="entry name" value="PBP2_BenM_CatM_CatR"/>
    <property type="match status" value="1"/>
</dbReference>
<evidence type="ECO:0000313" key="6">
    <source>
        <dbReference type="EMBL" id="AWU97853.1"/>
    </source>
</evidence>
<keyword evidence="2" id="KW-0805">Transcription regulation</keyword>
<evidence type="ECO:0000256" key="3">
    <source>
        <dbReference type="ARBA" id="ARBA00023125"/>
    </source>
</evidence>
<dbReference type="Gene3D" id="3.40.190.10">
    <property type="entry name" value="Periplasmic binding protein-like II"/>
    <property type="match status" value="2"/>
</dbReference>
<dbReference type="Pfam" id="PF00126">
    <property type="entry name" value="HTH_1"/>
    <property type="match status" value="1"/>
</dbReference>
<organism evidence="6 7">
    <name type="scientific">Azospirillum ramasamyi</name>
    <dbReference type="NCBI Taxonomy" id="682998"/>
    <lineage>
        <taxon>Bacteria</taxon>
        <taxon>Pseudomonadati</taxon>
        <taxon>Pseudomonadota</taxon>
        <taxon>Alphaproteobacteria</taxon>
        <taxon>Rhodospirillales</taxon>
        <taxon>Azospirillaceae</taxon>
        <taxon>Azospirillum</taxon>
    </lineage>
</organism>
<dbReference type="SUPFAM" id="SSF53850">
    <property type="entry name" value="Periplasmic binding protein-like II"/>
    <property type="match status" value="1"/>
</dbReference>
<reference evidence="6 7" key="1">
    <citation type="submission" date="2018-06" db="EMBL/GenBank/DDBJ databases">
        <title>Complete genome sequencing of Azospirillum sp. M2T2B2.</title>
        <authorList>
            <person name="Heo J."/>
            <person name="Kim S.-J."/>
            <person name="Kwon S.-W."/>
            <person name="Anandham R."/>
        </authorList>
    </citation>
    <scope>NUCLEOTIDE SEQUENCE [LARGE SCALE GENOMIC DNA]</scope>
    <source>
        <strain evidence="6 7">M2T2B2</strain>
        <plasmid evidence="6 7">unnamed4</plasmid>
    </source>
</reference>
<sequence length="304" mass="34615">MELRHLRYFMAVVNERNFTRAAERLNMAQPPLSRQIQQLEEELGLQLIERDSRPLRLTEAGRLIYEQAVQVLERVDEIKALARRLRHAEHSRFTIGFVASTLYGWLPEMIRRYRSIRPTVEVSLVELTTVEQIAALKEGRIDVGFGRIPLEDAAITRTLLRYEALIAAIPSGHRLLELERPLRLDDLTAGTLVVYPKAPRPSFADQVLALYRSHGLKPDTILEVRDVQTALGLVAADVGFSLVTASVQHLRRDKVEYRTLEEAHAASPLFMSHRVNDNSPEIAIMLDAIRHVYRSNFVSNELGV</sequence>
<dbReference type="GO" id="GO:0003700">
    <property type="term" value="F:DNA-binding transcription factor activity"/>
    <property type="evidence" value="ECO:0007669"/>
    <property type="project" value="InterPro"/>
</dbReference>
<name>A0A2U9SGB6_9PROT</name>
<accession>A0A2U9SGB6</accession>
<dbReference type="InterPro" id="IPR000847">
    <property type="entry name" value="LysR_HTH_N"/>
</dbReference>
<dbReference type="OrthoDB" id="9811588at2"/>
<gene>
    <name evidence="6" type="ORF">DM194_25895</name>
</gene>
<dbReference type="AlphaFoldDB" id="A0A2U9SGB6"/>
<dbReference type="EMBL" id="CP029834">
    <property type="protein sequence ID" value="AWU97853.1"/>
    <property type="molecule type" value="Genomic_DNA"/>
</dbReference>
<dbReference type="GO" id="GO:0003677">
    <property type="term" value="F:DNA binding"/>
    <property type="evidence" value="ECO:0007669"/>
    <property type="project" value="UniProtKB-KW"/>
</dbReference>
<evidence type="ECO:0000313" key="7">
    <source>
        <dbReference type="Proteomes" id="UP000249605"/>
    </source>
</evidence>
<dbReference type="RefSeq" id="WP_111070648.1">
    <property type="nucleotide sequence ID" value="NZ_CP029834.1"/>
</dbReference>
<dbReference type="FunFam" id="1.10.10.10:FF:000001">
    <property type="entry name" value="LysR family transcriptional regulator"/>
    <property type="match status" value="1"/>
</dbReference>
<feature type="domain" description="HTH lysR-type" evidence="5">
    <location>
        <begin position="1"/>
        <end position="58"/>
    </location>
</feature>
<comment type="similarity">
    <text evidence="1">Belongs to the LysR transcriptional regulatory family.</text>
</comment>
<dbReference type="Pfam" id="PF03466">
    <property type="entry name" value="LysR_substrate"/>
    <property type="match status" value="1"/>
</dbReference>
<dbReference type="InterPro" id="IPR036390">
    <property type="entry name" value="WH_DNA-bd_sf"/>
</dbReference>
<dbReference type="GO" id="GO:0032993">
    <property type="term" value="C:protein-DNA complex"/>
    <property type="evidence" value="ECO:0007669"/>
    <property type="project" value="TreeGrafter"/>
</dbReference>
<keyword evidence="3" id="KW-0238">DNA-binding</keyword>
<dbReference type="Proteomes" id="UP000249605">
    <property type="component" value="Plasmid unnamed4"/>
</dbReference>
<dbReference type="KEGG" id="azm:DM194_25895"/>
<keyword evidence="6" id="KW-0614">Plasmid</keyword>